<evidence type="ECO:0000313" key="1">
    <source>
        <dbReference type="EMBL" id="KIW57880.1"/>
    </source>
</evidence>
<accession>A0A0D2ET13</accession>
<organism evidence="1 2">
    <name type="scientific">Exophiala xenobiotica</name>
    <dbReference type="NCBI Taxonomy" id="348802"/>
    <lineage>
        <taxon>Eukaryota</taxon>
        <taxon>Fungi</taxon>
        <taxon>Dikarya</taxon>
        <taxon>Ascomycota</taxon>
        <taxon>Pezizomycotina</taxon>
        <taxon>Eurotiomycetes</taxon>
        <taxon>Chaetothyriomycetidae</taxon>
        <taxon>Chaetothyriales</taxon>
        <taxon>Herpotrichiellaceae</taxon>
        <taxon>Exophiala</taxon>
    </lineage>
</organism>
<dbReference type="EMBL" id="KN847318">
    <property type="protein sequence ID" value="KIW57880.1"/>
    <property type="molecule type" value="Genomic_DNA"/>
</dbReference>
<dbReference type="Pfam" id="PF10306">
    <property type="entry name" value="FLILHELTA"/>
    <property type="match status" value="1"/>
</dbReference>
<protein>
    <submittedName>
        <fullName evidence="1">Uncharacterized protein</fullName>
    </submittedName>
</protein>
<reference evidence="1 2" key="1">
    <citation type="submission" date="2015-01" db="EMBL/GenBank/DDBJ databases">
        <title>The Genome Sequence of Exophiala xenobiotica CBS118157.</title>
        <authorList>
            <consortium name="The Broad Institute Genomics Platform"/>
            <person name="Cuomo C."/>
            <person name="de Hoog S."/>
            <person name="Gorbushina A."/>
            <person name="Stielow B."/>
            <person name="Teixiera M."/>
            <person name="Abouelleil A."/>
            <person name="Chapman S.B."/>
            <person name="Priest M."/>
            <person name="Young S.K."/>
            <person name="Wortman J."/>
            <person name="Nusbaum C."/>
            <person name="Birren B."/>
        </authorList>
    </citation>
    <scope>NUCLEOTIDE SEQUENCE [LARGE SCALE GENOMIC DNA]</scope>
    <source>
        <strain evidence="1 2">CBS 118157</strain>
    </source>
</reference>
<sequence>MLPSLLGAARSSSKGYAARRWLSKSKSDATRAIPPHDEQAVARSRVDRFIHRTPRFLHPTLNGLRQAPVSHVAAFLILHEITAIVPLFGLAGAFHYWHWLPPYFAEGAWISAGVEKFGRYFRKKGWISESDEREVEEQTKEGKAQKFENKNVSRWFDRGESATRWVVEFATAYAVVKALLPARILVSVWGSPWFARFAVIPIGNATRSLFRRNKT</sequence>
<proteinExistence type="predicted"/>
<dbReference type="AlphaFoldDB" id="A0A0D2ET13"/>
<keyword evidence="2" id="KW-1185">Reference proteome</keyword>
<evidence type="ECO:0000313" key="2">
    <source>
        <dbReference type="Proteomes" id="UP000054342"/>
    </source>
</evidence>
<dbReference type="InterPro" id="IPR018811">
    <property type="entry name" value="MRX11"/>
</dbReference>
<name>A0A0D2ET13_9EURO</name>
<dbReference type="PANTHER" id="PTHR28002">
    <property type="entry name" value="MIOREX COMPLEX COMPONENT 11"/>
    <property type="match status" value="1"/>
</dbReference>
<dbReference type="HOGENOM" id="CLU_071379_2_0_1"/>
<dbReference type="Proteomes" id="UP000054342">
    <property type="component" value="Unassembled WGS sequence"/>
</dbReference>
<dbReference type="OrthoDB" id="5580261at2759"/>
<dbReference type="GO" id="GO:0005739">
    <property type="term" value="C:mitochondrion"/>
    <property type="evidence" value="ECO:0007669"/>
    <property type="project" value="TreeGrafter"/>
</dbReference>
<dbReference type="PANTHER" id="PTHR28002:SF1">
    <property type="entry name" value="MIOREX COMPLEX COMPONENT 11"/>
    <property type="match status" value="1"/>
</dbReference>
<gene>
    <name evidence="1" type="ORF">PV05_02436</name>
</gene>
<dbReference type="GeneID" id="25324344"/>
<dbReference type="RefSeq" id="XP_013318464.1">
    <property type="nucleotide sequence ID" value="XM_013463010.1"/>
</dbReference>